<dbReference type="PROSITE" id="PS51257">
    <property type="entry name" value="PROKAR_LIPOPROTEIN"/>
    <property type="match status" value="1"/>
</dbReference>
<dbReference type="OrthoDB" id="3904217at2759"/>
<dbReference type="Proteomes" id="UP000800038">
    <property type="component" value="Unassembled WGS sequence"/>
</dbReference>
<evidence type="ECO:0000256" key="1">
    <source>
        <dbReference type="SAM" id="SignalP"/>
    </source>
</evidence>
<reference evidence="3" key="1">
    <citation type="journal article" date="2020" name="Stud. Mycol.">
        <title>101 Dothideomycetes genomes: a test case for predicting lifestyles and emergence of pathogens.</title>
        <authorList>
            <person name="Haridas S."/>
            <person name="Albert R."/>
            <person name="Binder M."/>
            <person name="Bloem J."/>
            <person name="Labutti K."/>
            <person name="Salamov A."/>
            <person name="Andreopoulos B."/>
            <person name="Baker S."/>
            <person name="Barry K."/>
            <person name="Bills G."/>
            <person name="Bluhm B."/>
            <person name="Cannon C."/>
            <person name="Castanera R."/>
            <person name="Culley D."/>
            <person name="Daum C."/>
            <person name="Ezra D."/>
            <person name="Gonzalez J."/>
            <person name="Henrissat B."/>
            <person name="Kuo A."/>
            <person name="Liang C."/>
            <person name="Lipzen A."/>
            <person name="Lutzoni F."/>
            <person name="Magnuson J."/>
            <person name="Mondo S."/>
            <person name="Nolan M."/>
            <person name="Ohm R."/>
            <person name="Pangilinan J."/>
            <person name="Park H.-J."/>
            <person name="Ramirez L."/>
            <person name="Alfaro M."/>
            <person name="Sun H."/>
            <person name="Tritt A."/>
            <person name="Yoshinaga Y."/>
            <person name="Zwiers L.-H."/>
            <person name="Turgeon B."/>
            <person name="Goodwin S."/>
            <person name="Spatafora J."/>
            <person name="Crous P."/>
            <person name="Grigoriev I."/>
        </authorList>
    </citation>
    <scope>NUCLEOTIDE SEQUENCE</scope>
    <source>
        <strain evidence="3">CBS 161.51</strain>
    </source>
</reference>
<dbReference type="Pfam" id="PF13924">
    <property type="entry name" value="Lipocalin_5"/>
    <property type="match status" value="1"/>
</dbReference>
<dbReference type="InterPro" id="IPR024311">
    <property type="entry name" value="Lipocalin-like"/>
</dbReference>
<keyword evidence="4" id="KW-1185">Reference proteome</keyword>
<protein>
    <recommendedName>
        <fullName evidence="2">Lipocalin-like domain-containing protein</fullName>
    </recommendedName>
</protein>
<feature type="domain" description="Lipocalin-like" evidence="2">
    <location>
        <begin position="55"/>
        <end position="205"/>
    </location>
</feature>
<feature type="signal peptide" evidence="1">
    <location>
        <begin position="1"/>
        <end position="20"/>
    </location>
</feature>
<gene>
    <name evidence="3" type="ORF">EJ02DRAFT_340554</name>
</gene>
<feature type="chain" id="PRO_5025514507" description="Lipocalin-like domain-containing protein" evidence="1">
    <location>
        <begin position="21"/>
        <end position="206"/>
    </location>
</feature>
<name>A0A6A5SXP2_9PLEO</name>
<evidence type="ECO:0000313" key="3">
    <source>
        <dbReference type="EMBL" id="KAF1944618.1"/>
    </source>
</evidence>
<dbReference type="EMBL" id="ML976015">
    <property type="protein sequence ID" value="KAF1944618.1"/>
    <property type="molecule type" value="Genomic_DNA"/>
</dbReference>
<sequence>MRLSTTTTTIAFVFASSCLATALPSSFSSSPHAASSSVVEEKRSTDQEILTALAGTYTLVNTSSTLHDLPIPDEPYGAHPVGVLIYTASGYMSATITATEPFLRPNLTFPYQASDSDADWALVGKHSVGYAGPLRINPDIPASETEGQVFHGPLTVANVPTWVGAEHRRNYTVVEREEEGKSVKYLEIGSERGGGYRGILWWKRVD</sequence>
<evidence type="ECO:0000313" key="4">
    <source>
        <dbReference type="Proteomes" id="UP000800038"/>
    </source>
</evidence>
<evidence type="ECO:0000259" key="2">
    <source>
        <dbReference type="Pfam" id="PF13924"/>
    </source>
</evidence>
<dbReference type="AlphaFoldDB" id="A0A6A5SXP2"/>
<proteinExistence type="predicted"/>
<keyword evidence="1" id="KW-0732">Signal</keyword>
<organism evidence="3 4">
    <name type="scientific">Clathrospora elynae</name>
    <dbReference type="NCBI Taxonomy" id="706981"/>
    <lineage>
        <taxon>Eukaryota</taxon>
        <taxon>Fungi</taxon>
        <taxon>Dikarya</taxon>
        <taxon>Ascomycota</taxon>
        <taxon>Pezizomycotina</taxon>
        <taxon>Dothideomycetes</taxon>
        <taxon>Pleosporomycetidae</taxon>
        <taxon>Pleosporales</taxon>
        <taxon>Diademaceae</taxon>
        <taxon>Clathrospora</taxon>
    </lineage>
</organism>
<accession>A0A6A5SXP2</accession>